<dbReference type="PANTHER" id="PTHR21071:SF4">
    <property type="entry name" value="UDP-N-ACETYLENOLPYRUVOYLGLUCOSAMINE REDUCTASE"/>
    <property type="match status" value="1"/>
</dbReference>
<evidence type="ECO:0000256" key="3">
    <source>
        <dbReference type="ARBA" id="ARBA00004496"/>
    </source>
</evidence>
<dbReference type="RefSeq" id="WP_079469014.1">
    <property type="nucleotide sequence ID" value="NZ_FUZZ01000001.1"/>
</dbReference>
<evidence type="ECO:0000256" key="11">
    <source>
        <dbReference type="ARBA" id="ARBA00022857"/>
    </source>
</evidence>
<accession>A0A1T5NI83</accession>
<dbReference type="Gene3D" id="3.90.78.10">
    <property type="entry name" value="UDP-N-acetylenolpyruvoylglucosamine reductase, C-terminal domain"/>
    <property type="match status" value="1"/>
</dbReference>
<feature type="active site" evidence="19">
    <location>
        <position position="334"/>
    </location>
</feature>
<dbReference type="InterPro" id="IPR036318">
    <property type="entry name" value="FAD-bd_PCMH-like_sf"/>
</dbReference>
<protein>
    <recommendedName>
        <fullName evidence="6 19">UDP-N-acetylenolpyruvoylglucosamine reductase</fullName>
        <ecNumber evidence="5 19">1.3.1.98</ecNumber>
    </recommendedName>
    <alternativeName>
        <fullName evidence="17 19">UDP-N-acetylmuramate dehydrogenase</fullName>
    </alternativeName>
</protein>
<dbReference type="AlphaFoldDB" id="A0A1T5NI83"/>
<evidence type="ECO:0000256" key="15">
    <source>
        <dbReference type="ARBA" id="ARBA00023306"/>
    </source>
</evidence>
<evidence type="ECO:0000256" key="8">
    <source>
        <dbReference type="ARBA" id="ARBA00022618"/>
    </source>
</evidence>
<evidence type="ECO:0000256" key="6">
    <source>
        <dbReference type="ARBA" id="ARBA00015188"/>
    </source>
</evidence>
<evidence type="ECO:0000259" key="20">
    <source>
        <dbReference type="PROSITE" id="PS51387"/>
    </source>
</evidence>
<evidence type="ECO:0000256" key="1">
    <source>
        <dbReference type="ARBA" id="ARBA00001974"/>
    </source>
</evidence>
<gene>
    <name evidence="19" type="primary">murB</name>
    <name evidence="21" type="ORF">SAMN05660461_1772</name>
</gene>
<dbReference type="GO" id="GO:0071949">
    <property type="term" value="F:FAD binding"/>
    <property type="evidence" value="ECO:0007669"/>
    <property type="project" value="InterPro"/>
</dbReference>
<keyword evidence="10 19" id="KW-0274">FAD</keyword>
<evidence type="ECO:0000256" key="7">
    <source>
        <dbReference type="ARBA" id="ARBA00022490"/>
    </source>
</evidence>
<evidence type="ECO:0000256" key="17">
    <source>
        <dbReference type="ARBA" id="ARBA00031026"/>
    </source>
</evidence>
<evidence type="ECO:0000256" key="14">
    <source>
        <dbReference type="ARBA" id="ARBA00023002"/>
    </source>
</evidence>
<feature type="domain" description="FAD-binding PCMH-type" evidence="20">
    <location>
        <begin position="16"/>
        <end position="188"/>
    </location>
</feature>
<feature type="active site" evidence="19">
    <location>
        <position position="164"/>
    </location>
</feature>
<keyword evidence="14 19" id="KW-0560">Oxidoreductase</keyword>
<keyword evidence="16 19" id="KW-0961">Cell wall biogenesis/degradation</keyword>
<evidence type="ECO:0000256" key="9">
    <source>
        <dbReference type="ARBA" id="ARBA00022630"/>
    </source>
</evidence>
<dbReference type="GO" id="GO:0005829">
    <property type="term" value="C:cytosol"/>
    <property type="evidence" value="ECO:0007669"/>
    <property type="project" value="TreeGrafter"/>
</dbReference>
<dbReference type="PANTHER" id="PTHR21071">
    <property type="entry name" value="UDP-N-ACETYLENOLPYRUVOYLGLUCOSAMINE REDUCTASE"/>
    <property type="match status" value="1"/>
</dbReference>
<keyword evidence="22" id="KW-1185">Reference proteome</keyword>
<sequence length="338" mass="37622">MQVSENVLLKSYNTFGINATARYFASFSSAEELKSFTEHQQQDGLPQMILGGGSNILFTQDFNGWLLKNEIKGITVTGEDNDYVYVKAGAGENWHGFVQHCIAQNLAGLENLSLIPGNVGASPMQNIGAYGVEIKDVFYELEALHLKDHSIVTFNNADCHFGYRESIFKKEYKNQFAILSVTYRLSKQPHFNTSYGAINEELQRMNVQELSIQAISQAVINIRSSKLPNPAEIGNAGSFFKNPTVTKAVYEQLHAAFPAMVAYPVADEHFKLAAGWLIEQCGWKGYRNGDAGVHARQALVLVNYGHAKGSEIYHLSQQVMDSVKEKFGVELEREVNIV</sequence>
<comment type="pathway">
    <text evidence="4 19">Cell wall biogenesis; peptidoglycan biosynthesis.</text>
</comment>
<keyword evidence="11 19" id="KW-0521">NADP</keyword>
<dbReference type="PROSITE" id="PS51387">
    <property type="entry name" value="FAD_PCMH"/>
    <property type="match status" value="1"/>
</dbReference>
<dbReference type="NCBIfam" id="NF010478">
    <property type="entry name" value="PRK13903.1"/>
    <property type="match status" value="1"/>
</dbReference>
<dbReference type="InterPro" id="IPR006094">
    <property type="entry name" value="Oxid_FAD_bind_N"/>
</dbReference>
<name>A0A1T5NI83_9BACT</name>
<comment type="function">
    <text evidence="2 19">Cell wall formation.</text>
</comment>
<dbReference type="GO" id="GO:0008762">
    <property type="term" value="F:UDP-N-acetylmuramate dehydrogenase activity"/>
    <property type="evidence" value="ECO:0007669"/>
    <property type="project" value="UniProtKB-UniRule"/>
</dbReference>
<keyword evidence="15 19" id="KW-0131">Cell cycle</keyword>
<comment type="catalytic activity">
    <reaction evidence="18 19">
        <text>UDP-N-acetyl-alpha-D-muramate + NADP(+) = UDP-N-acetyl-3-O-(1-carboxyvinyl)-alpha-D-glucosamine + NADPH + H(+)</text>
        <dbReference type="Rhea" id="RHEA:12248"/>
        <dbReference type="ChEBI" id="CHEBI:15378"/>
        <dbReference type="ChEBI" id="CHEBI:57783"/>
        <dbReference type="ChEBI" id="CHEBI:58349"/>
        <dbReference type="ChEBI" id="CHEBI:68483"/>
        <dbReference type="ChEBI" id="CHEBI:70757"/>
        <dbReference type="EC" id="1.3.1.98"/>
    </reaction>
</comment>
<evidence type="ECO:0000256" key="10">
    <source>
        <dbReference type="ARBA" id="ARBA00022827"/>
    </source>
</evidence>
<evidence type="ECO:0000256" key="18">
    <source>
        <dbReference type="ARBA" id="ARBA00048914"/>
    </source>
</evidence>
<dbReference type="InterPro" id="IPR016167">
    <property type="entry name" value="FAD-bd_PCMH_sub1"/>
</dbReference>
<evidence type="ECO:0000256" key="2">
    <source>
        <dbReference type="ARBA" id="ARBA00003921"/>
    </source>
</evidence>
<dbReference type="GO" id="GO:0071555">
    <property type="term" value="P:cell wall organization"/>
    <property type="evidence" value="ECO:0007669"/>
    <property type="project" value="UniProtKB-KW"/>
</dbReference>
<keyword evidence="8 19" id="KW-0132">Cell division</keyword>
<dbReference type="Pfam" id="PF01565">
    <property type="entry name" value="FAD_binding_4"/>
    <property type="match status" value="1"/>
</dbReference>
<keyword evidence="9 19" id="KW-0285">Flavoprotein</keyword>
<dbReference type="Proteomes" id="UP000190166">
    <property type="component" value="Unassembled WGS sequence"/>
</dbReference>
<dbReference type="HAMAP" id="MF_00037">
    <property type="entry name" value="MurB"/>
    <property type="match status" value="1"/>
</dbReference>
<dbReference type="UniPathway" id="UPA00219"/>
<dbReference type="SUPFAM" id="SSF56194">
    <property type="entry name" value="Uridine diphospho-N-Acetylenolpyruvylglucosamine reductase, MurB, C-terminal domain"/>
    <property type="match status" value="1"/>
</dbReference>
<feature type="active site" description="Proton donor" evidence="19">
    <location>
        <position position="238"/>
    </location>
</feature>
<reference evidence="21 22" key="1">
    <citation type="submission" date="2017-02" db="EMBL/GenBank/DDBJ databases">
        <authorList>
            <person name="Peterson S.W."/>
        </authorList>
    </citation>
    <scope>NUCLEOTIDE SEQUENCE [LARGE SCALE GENOMIC DNA]</scope>
    <source>
        <strain evidence="21 22">DSM 18108</strain>
    </source>
</reference>
<dbReference type="InterPro" id="IPR003170">
    <property type="entry name" value="MurB"/>
</dbReference>
<dbReference type="NCBIfam" id="TIGR00179">
    <property type="entry name" value="murB"/>
    <property type="match status" value="1"/>
</dbReference>
<organism evidence="21 22">
    <name type="scientific">Chitinophaga ginsengisegetis</name>
    <dbReference type="NCBI Taxonomy" id="393003"/>
    <lineage>
        <taxon>Bacteria</taxon>
        <taxon>Pseudomonadati</taxon>
        <taxon>Bacteroidota</taxon>
        <taxon>Chitinophagia</taxon>
        <taxon>Chitinophagales</taxon>
        <taxon>Chitinophagaceae</taxon>
        <taxon>Chitinophaga</taxon>
    </lineage>
</organism>
<dbReference type="GO" id="GO:0051301">
    <property type="term" value="P:cell division"/>
    <property type="evidence" value="ECO:0007669"/>
    <property type="project" value="UniProtKB-KW"/>
</dbReference>
<evidence type="ECO:0000256" key="19">
    <source>
        <dbReference type="HAMAP-Rule" id="MF_00037"/>
    </source>
</evidence>
<comment type="cofactor">
    <cofactor evidence="1 19">
        <name>FAD</name>
        <dbReference type="ChEBI" id="CHEBI:57692"/>
    </cofactor>
</comment>
<evidence type="ECO:0000256" key="13">
    <source>
        <dbReference type="ARBA" id="ARBA00022984"/>
    </source>
</evidence>
<comment type="subcellular location">
    <subcellularLocation>
        <location evidence="3 19">Cytoplasm</location>
    </subcellularLocation>
</comment>
<dbReference type="NCBIfam" id="NF000755">
    <property type="entry name" value="PRK00046.1"/>
    <property type="match status" value="1"/>
</dbReference>
<dbReference type="EC" id="1.3.1.98" evidence="5 19"/>
<dbReference type="InterPro" id="IPR036635">
    <property type="entry name" value="MurB_C_sf"/>
</dbReference>
<proteinExistence type="inferred from homology"/>
<evidence type="ECO:0000313" key="21">
    <source>
        <dbReference type="EMBL" id="SKD00310.1"/>
    </source>
</evidence>
<dbReference type="EMBL" id="FUZZ01000001">
    <property type="protein sequence ID" value="SKD00310.1"/>
    <property type="molecule type" value="Genomic_DNA"/>
</dbReference>
<dbReference type="STRING" id="393003.SAMN05660461_1772"/>
<keyword evidence="7 19" id="KW-0963">Cytoplasm</keyword>
<dbReference type="GO" id="GO:0008360">
    <property type="term" value="P:regulation of cell shape"/>
    <property type="evidence" value="ECO:0007669"/>
    <property type="project" value="UniProtKB-KW"/>
</dbReference>
<evidence type="ECO:0000256" key="4">
    <source>
        <dbReference type="ARBA" id="ARBA00004752"/>
    </source>
</evidence>
<evidence type="ECO:0000256" key="16">
    <source>
        <dbReference type="ARBA" id="ARBA00023316"/>
    </source>
</evidence>
<dbReference type="InterPro" id="IPR016169">
    <property type="entry name" value="FAD-bd_PCMH_sub2"/>
</dbReference>
<dbReference type="SUPFAM" id="SSF56176">
    <property type="entry name" value="FAD-binding/transporter-associated domain-like"/>
    <property type="match status" value="1"/>
</dbReference>
<dbReference type="InterPro" id="IPR011601">
    <property type="entry name" value="MurB_C"/>
</dbReference>
<dbReference type="Gene3D" id="3.30.465.10">
    <property type="match status" value="1"/>
</dbReference>
<evidence type="ECO:0000256" key="12">
    <source>
        <dbReference type="ARBA" id="ARBA00022960"/>
    </source>
</evidence>
<comment type="similarity">
    <text evidence="19">Belongs to the MurB family.</text>
</comment>
<dbReference type="Gene3D" id="3.30.43.10">
    <property type="entry name" value="Uridine Diphospho-n-acetylenolpyruvylglucosamine Reductase, domain 2"/>
    <property type="match status" value="1"/>
</dbReference>
<evidence type="ECO:0000256" key="5">
    <source>
        <dbReference type="ARBA" id="ARBA00012518"/>
    </source>
</evidence>
<keyword evidence="12 19" id="KW-0133">Cell shape</keyword>
<dbReference type="Pfam" id="PF02873">
    <property type="entry name" value="MurB_C"/>
    <property type="match status" value="1"/>
</dbReference>
<keyword evidence="13 19" id="KW-0573">Peptidoglycan synthesis</keyword>
<dbReference type="GO" id="GO:0009252">
    <property type="term" value="P:peptidoglycan biosynthetic process"/>
    <property type="evidence" value="ECO:0007669"/>
    <property type="project" value="UniProtKB-UniRule"/>
</dbReference>
<evidence type="ECO:0000313" key="22">
    <source>
        <dbReference type="Proteomes" id="UP000190166"/>
    </source>
</evidence>
<dbReference type="InterPro" id="IPR016166">
    <property type="entry name" value="FAD-bd_PCMH"/>
</dbReference>